<dbReference type="CDD" id="cd00158">
    <property type="entry name" value="RHOD"/>
    <property type="match status" value="1"/>
</dbReference>
<evidence type="ECO:0000256" key="1">
    <source>
        <dbReference type="SAM" id="Phobius"/>
    </source>
</evidence>
<dbReference type="Proteomes" id="UP000051445">
    <property type="component" value="Unassembled WGS sequence"/>
</dbReference>
<name>A0A0R1PCS5_9LACO</name>
<dbReference type="OrthoDB" id="9808735at2"/>
<evidence type="ECO:0000313" key="4">
    <source>
        <dbReference type="Proteomes" id="UP000051445"/>
    </source>
</evidence>
<sequence length="137" mass="15992">MFLAVNSGLLTFNIVIVVLLLAWLIAWGLQYLRRRHYATVIDEQQFQEGMRKAQVIDLRQPEDFRKGHILGARSLPYVYLKQQYSELRPDLPVYMYDQGMTLSTQAAAFLGKKGYKHLYILKGGYLKWNGKTKKSKY</sequence>
<dbReference type="SMART" id="SM00450">
    <property type="entry name" value="RHOD"/>
    <property type="match status" value="1"/>
</dbReference>
<dbReference type="Pfam" id="PF00581">
    <property type="entry name" value="Rhodanese"/>
    <property type="match status" value="1"/>
</dbReference>
<reference evidence="3 4" key="1">
    <citation type="journal article" date="2015" name="Genome Announc.">
        <title>Expanding the biotechnology potential of lactobacilli through comparative genomics of 213 strains and associated genera.</title>
        <authorList>
            <person name="Sun Z."/>
            <person name="Harris H.M."/>
            <person name="McCann A."/>
            <person name="Guo C."/>
            <person name="Argimon S."/>
            <person name="Zhang W."/>
            <person name="Yang X."/>
            <person name="Jeffery I.B."/>
            <person name="Cooney J.C."/>
            <person name="Kagawa T.F."/>
            <person name="Liu W."/>
            <person name="Song Y."/>
            <person name="Salvetti E."/>
            <person name="Wrobel A."/>
            <person name="Rasinkangas P."/>
            <person name="Parkhill J."/>
            <person name="Rea M.C."/>
            <person name="O'Sullivan O."/>
            <person name="Ritari J."/>
            <person name="Douillard F.P."/>
            <person name="Paul Ross R."/>
            <person name="Yang R."/>
            <person name="Briner A.E."/>
            <person name="Felis G.E."/>
            <person name="de Vos W.M."/>
            <person name="Barrangou R."/>
            <person name="Klaenhammer T.R."/>
            <person name="Caufield P.W."/>
            <person name="Cui Y."/>
            <person name="Zhang H."/>
            <person name="O'Toole P.W."/>
        </authorList>
    </citation>
    <scope>NUCLEOTIDE SEQUENCE [LARGE SCALE GENOMIC DNA]</scope>
    <source>
        <strain evidence="3 4">DSM 13145</strain>
    </source>
</reference>
<dbReference type="Gene3D" id="3.40.250.10">
    <property type="entry name" value="Rhodanese-like domain"/>
    <property type="match status" value="1"/>
</dbReference>
<dbReference type="PROSITE" id="PS50206">
    <property type="entry name" value="RHODANESE_3"/>
    <property type="match status" value="1"/>
</dbReference>
<comment type="caution">
    <text evidence="3">The sequence shown here is derived from an EMBL/GenBank/DDBJ whole genome shotgun (WGS) entry which is preliminary data.</text>
</comment>
<organism evidence="3 4">
    <name type="scientific">Limosilactobacillus frumenti DSM 13145</name>
    <dbReference type="NCBI Taxonomy" id="1423746"/>
    <lineage>
        <taxon>Bacteria</taxon>
        <taxon>Bacillati</taxon>
        <taxon>Bacillota</taxon>
        <taxon>Bacilli</taxon>
        <taxon>Lactobacillales</taxon>
        <taxon>Lactobacillaceae</taxon>
        <taxon>Limosilactobacillus</taxon>
    </lineage>
</organism>
<keyword evidence="1" id="KW-0812">Transmembrane</keyword>
<dbReference type="STRING" id="1423746.FD27_GL001130"/>
<protein>
    <submittedName>
        <fullName evidence="3">Rhodanese domain protein</fullName>
    </submittedName>
</protein>
<proteinExistence type="predicted"/>
<keyword evidence="4" id="KW-1185">Reference proteome</keyword>
<dbReference type="PANTHER" id="PTHR43031">
    <property type="entry name" value="FAD-DEPENDENT OXIDOREDUCTASE"/>
    <property type="match status" value="1"/>
</dbReference>
<gene>
    <name evidence="3" type="ORF">FD27_GL001130</name>
</gene>
<keyword evidence="1" id="KW-1133">Transmembrane helix</keyword>
<dbReference type="InterPro" id="IPR036873">
    <property type="entry name" value="Rhodanese-like_dom_sf"/>
</dbReference>
<dbReference type="PANTHER" id="PTHR43031:SF18">
    <property type="entry name" value="RHODANESE-RELATED SULFURTRANSFERASES"/>
    <property type="match status" value="1"/>
</dbReference>
<dbReference type="InterPro" id="IPR050229">
    <property type="entry name" value="GlpE_sulfurtransferase"/>
</dbReference>
<dbReference type="PATRIC" id="fig|1423746.3.peg.1151"/>
<dbReference type="AlphaFoldDB" id="A0A0R1PCS5"/>
<evidence type="ECO:0000313" key="3">
    <source>
        <dbReference type="EMBL" id="KRL27370.1"/>
    </source>
</evidence>
<accession>A0A0R1PCS5</accession>
<feature type="transmembrane region" description="Helical" evidence="1">
    <location>
        <begin position="12"/>
        <end position="32"/>
    </location>
</feature>
<keyword evidence="1" id="KW-0472">Membrane</keyword>
<dbReference type="RefSeq" id="WP_057751651.1">
    <property type="nucleotide sequence ID" value="NZ_AZER01000016.1"/>
</dbReference>
<evidence type="ECO:0000259" key="2">
    <source>
        <dbReference type="PROSITE" id="PS50206"/>
    </source>
</evidence>
<dbReference type="EMBL" id="AZER01000016">
    <property type="protein sequence ID" value="KRL27370.1"/>
    <property type="molecule type" value="Genomic_DNA"/>
</dbReference>
<dbReference type="SUPFAM" id="SSF52821">
    <property type="entry name" value="Rhodanese/Cell cycle control phosphatase"/>
    <property type="match status" value="1"/>
</dbReference>
<feature type="domain" description="Rhodanese" evidence="2">
    <location>
        <begin position="49"/>
        <end position="134"/>
    </location>
</feature>
<dbReference type="InterPro" id="IPR001763">
    <property type="entry name" value="Rhodanese-like_dom"/>
</dbReference>